<proteinExistence type="predicted"/>
<feature type="transmembrane region" description="Helical" evidence="7">
    <location>
        <begin position="282"/>
        <end position="301"/>
    </location>
</feature>
<dbReference type="RefSeq" id="WP_048718307.1">
    <property type="nucleotide sequence ID" value="NZ_CAAKNX010000103.1"/>
</dbReference>
<reference evidence="10 11" key="1">
    <citation type="submission" date="2018-12" db="EMBL/GenBank/DDBJ databases">
        <title>A novel vanA-carrying plasmid in a clinical isolate of Enterococcus avium.</title>
        <authorList>
            <person name="Bernasconi O.J."/>
            <person name="Luzzaro F."/>
            <person name="Endimiani A."/>
        </authorList>
    </citation>
    <scope>NUCLEOTIDE SEQUENCE [LARGE SCALE GENOMIC DNA]</scope>
    <source>
        <strain evidence="10 11">LC0559/18</strain>
    </source>
</reference>
<dbReference type="Proteomes" id="UP001260773">
    <property type="component" value="Unassembled WGS sequence"/>
</dbReference>
<dbReference type="Proteomes" id="UP000288388">
    <property type="component" value="Unassembled WGS sequence"/>
</dbReference>
<keyword evidence="5 7" id="KW-0472">Membrane</keyword>
<dbReference type="InterPro" id="IPR026022">
    <property type="entry name" value="PhoU_dom"/>
</dbReference>
<evidence type="ECO:0000313" key="11">
    <source>
        <dbReference type="Proteomes" id="UP000288388"/>
    </source>
</evidence>
<evidence type="ECO:0000313" key="10">
    <source>
        <dbReference type="EMBL" id="RVU93319.1"/>
    </source>
</evidence>
<dbReference type="GO" id="GO:0005436">
    <property type="term" value="F:sodium:phosphate symporter activity"/>
    <property type="evidence" value="ECO:0007669"/>
    <property type="project" value="InterPro"/>
</dbReference>
<evidence type="ECO:0000256" key="7">
    <source>
        <dbReference type="SAM" id="Phobius"/>
    </source>
</evidence>
<keyword evidence="4 7" id="KW-1133">Transmembrane helix</keyword>
<evidence type="ECO:0000259" key="8">
    <source>
        <dbReference type="Pfam" id="PF01895"/>
    </source>
</evidence>
<keyword evidence="2" id="KW-1003">Cell membrane</keyword>
<dbReference type="GO" id="GO:0005886">
    <property type="term" value="C:plasma membrane"/>
    <property type="evidence" value="ECO:0007669"/>
    <property type="project" value="UniProtKB-SubCell"/>
</dbReference>
<reference evidence="9" key="2">
    <citation type="submission" date="2023-03" db="EMBL/GenBank/DDBJ databases">
        <authorList>
            <person name="Shen W."/>
            <person name="Cai J."/>
        </authorList>
    </citation>
    <scope>NUCLEOTIDE SEQUENCE</scope>
    <source>
        <strain evidence="9">P33-2</strain>
    </source>
</reference>
<comment type="subcellular location">
    <subcellularLocation>
        <location evidence="1">Cell membrane</location>
        <topology evidence="1">Multi-pass membrane protein</topology>
    </subcellularLocation>
</comment>
<evidence type="ECO:0000256" key="6">
    <source>
        <dbReference type="SAM" id="MobiDB-lite"/>
    </source>
</evidence>
<feature type="transmembrane region" description="Helical" evidence="7">
    <location>
        <begin position="46"/>
        <end position="63"/>
    </location>
</feature>
<name>A0A2N8PT85_ENTAV</name>
<organism evidence="9 12">
    <name type="scientific">Enterococcus avium</name>
    <name type="common">Streptococcus avium</name>
    <dbReference type="NCBI Taxonomy" id="33945"/>
    <lineage>
        <taxon>Bacteria</taxon>
        <taxon>Bacillati</taxon>
        <taxon>Bacillota</taxon>
        <taxon>Bacilli</taxon>
        <taxon>Lactobacillales</taxon>
        <taxon>Enterococcaceae</taxon>
        <taxon>Enterococcus</taxon>
    </lineage>
</organism>
<feature type="transmembrane region" description="Helical" evidence="7">
    <location>
        <begin position="130"/>
        <end position="149"/>
    </location>
</feature>
<feature type="transmembrane region" description="Helical" evidence="7">
    <location>
        <begin position="246"/>
        <end position="270"/>
    </location>
</feature>
<comment type="caution">
    <text evidence="9">The sequence shown here is derived from an EMBL/GenBank/DDBJ whole genome shotgun (WGS) entry which is preliminary data.</text>
</comment>
<accession>A0A2N8PT85</accession>
<evidence type="ECO:0000256" key="1">
    <source>
        <dbReference type="ARBA" id="ARBA00004651"/>
    </source>
</evidence>
<dbReference type="SUPFAM" id="SSF109755">
    <property type="entry name" value="PhoU-like"/>
    <property type="match status" value="1"/>
</dbReference>
<feature type="domain" description="PhoU" evidence="8">
    <location>
        <begin position="347"/>
        <end position="433"/>
    </location>
</feature>
<feature type="domain" description="PhoU" evidence="8">
    <location>
        <begin position="470"/>
        <end position="552"/>
    </location>
</feature>
<evidence type="ECO:0000313" key="9">
    <source>
        <dbReference type="EMBL" id="MDT2404084.1"/>
    </source>
</evidence>
<feature type="transmembrane region" description="Helical" evidence="7">
    <location>
        <begin position="6"/>
        <end position="25"/>
    </location>
</feature>
<keyword evidence="3 7" id="KW-0812">Transmembrane</keyword>
<dbReference type="AlphaFoldDB" id="A0A2N8PT85"/>
<feature type="transmembrane region" description="Helical" evidence="7">
    <location>
        <begin position="98"/>
        <end position="124"/>
    </location>
</feature>
<dbReference type="PANTHER" id="PTHR10010:SF46">
    <property type="entry name" value="SODIUM-DEPENDENT PHOSPHATE TRANSPORT PROTEIN 2B"/>
    <property type="match status" value="1"/>
</dbReference>
<dbReference type="InterPro" id="IPR004633">
    <property type="entry name" value="NaPi_cotrn-rel/YqeW-like"/>
</dbReference>
<feature type="region of interest" description="Disordered" evidence="6">
    <location>
        <begin position="569"/>
        <end position="589"/>
    </location>
</feature>
<dbReference type="GeneID" id="69570384"/>
<evidence type="ECO:0000256" key="4">
    <source>
        <dbReference type="ARBA" id="ARBA00022989"/>
    </source>
</evidence>
<dbReference type="Pfam" id="PF01895">
    <property type="entry name" value="PhoU"/>
    <property type="match status" value="2"/>
</dbReference>
<feature type="transmembrane region" description="Helical" evidence="7">
    <location>
        <begin position="211"/>
        <end position="234"/>
    </location>
</feature>
<sequence>MSYQEMLFTFLGGLGIFLFGIKYLGDGLQKAAGNRLREILNRFTSTPFRAVLAGIIVTGLIQSSSGTTVLAVGLVSAGFMTLRQAIGVIMGANVGTTVTAFIIGFNLSAYALPIIGAGAILLFFSKRTSLQSIGQILFGFGALFYGLKLMGTAMDPLKDLPQFNQLMLSVADYPVLGVGIGTLLTMVLQSSSATIGILQQLYMQGSVTLTAALPILFGDNIGTTITAIIACLGASVSAKRTAASHVIFNLVGAIIFTLLLSPFTKLVMLFANSLGLNPAMQIAFAHGLFNVSNLAIQFWFIPQIEMLVKKIVPGSEKNLNIRSVTLSEPIIHTSSVMAIEQAKGEVIQMGRYVLSSVKSARKYYNDTKEEWRDDVLQYEDAINQCDIELTEYLVKISATVLTPLESQEQAMLLEFTKDFERIGDHSMNIIRYVEESIALEEKQRAKDKRNRTKSNSNRETFLLHDEHLELLFDKVLKNIRDALQVLENDDIELAQKMLDREENINELVELLRKKYIRLMTKGEGRAADGVLLIDISSNLERSSDRTLHIAKYFLGNKYNFKYDTSNFHYEKPEGETSDDSIGDNGEVLD</sequence>
<dbReference type="InterPro" id="IPR038078">
    <property type="entry name" value="PhoU-like_sf"/>
</dbReference>
<dbReference type="PANTHER" id="PTHR10010">
    <property type="entry name" value="SOLUTE CARRIER FAMILY 34 SODIUM PHOSPHATE , MEMBER 2-RELATED"/>
    <property type="match status" value="1"/>
</dbReference>
<protein>
    <submittedName>
        <fullName evidence="9">Na/Pi cotransporter family protein</fullName>
    </submittedName>
</protein>
<evidence type="ECO:0000313" key="12">
    <source>
        <dbReference type="Proteomes" id="UP001260773"/>
    </source>
</evidence>
<evidence type="ECO:0000256" key="5">
    <source>
        <dbReference type="ARBA" id="ARBA00023136"/>
    </source>
</evidence>
<dbReference type="GO" id="GO:0044341">
    <property type="term" value="P:sodium-dependent phosphate transport"/>
    <property type="evidence" value="ECO:0007669"/>
    <property type="project" value="InterPro"/>
</dbReference>
<evidence type="ECO:0000256" key="2">
    <source>
        <dbReference type="ARBA" id="ARBA00022475"/>
    </source>
</evidence>
<feature type="transmembrane region" description="Helical" evidence="7">
    <location>
        <begin position="170"/>
        <end position="191"/>
    </location>
</feature>
<evidence type="ECO:0000256" key="3">
    <source>
        <dbReference type="ARBA" id="ARBA00022692"/>
    </source>
</evidence>
<feature type="transmembrane region" description="Helical" evidence="7">
    <location>
        <begin position="69"/>
        <end position="86"/>
    </location>
</feature>
<dbReference type="EMBL" id="JARPWH010000078">
    <property type="protein sequence ID" value="MDT2404084.1"/>
    <property type="molecule type" value="Genomic_DNA"/>
</dbReference>
<feature type="compositionally biased region" description="Acidic residues" evidence="6">
    <location>
        <begin position="575"/>
        <end position="589"/>
    </location>
</feature>
<gene>
    <name evidence="10" type="ORF">EK398_23175</name>
    <name evidence="9" type="ORF">P7D43_17085</name>
</gene>
<dbReference type="Pfam" id="PF02690">
    <property type="entry name" value="Na_Pi_cotrans"/>
    <property type="match status" value="2"/>
</dbReference>
<dbReference type="NCBIfam" id="TIGR00704">
    <property type="entry name" value="NaPi_cotrn_rel"/>
    <property type="match status" value="1"/>
</dbReference>
<dbReference type="EMBL" id="RYZS01000002">
    <property type="protein sequence ID" value="RVU93319.1"/>
    <property type="molecule type" value="Genomic_DNA"/>
</dbReference>
<dbReference type="InterPro" id="IPR003841">
    <property type="entry name" value="Na/Pi_transpt"/>
</dbReference>
<dbReference type="NCBIfam" id="NF037997">
    <property type="entry name" value="Na_Pi_symport"/>
    <property type="match status" value="1"/>
</dbReference>
<dbReference type="Gene3D" id="1.20.58.220">
    <property type="entry name" value="Phosphate transport system protein phou homolog 2, domain 2"/>
    <property type="match status" value="1"/>
</dbReference>